<dbReference type="CDD" id="cd01832">
    <property type="entry name" value="SGNH_hydrolase_like_1"/>
    <property type="match status" value="1"/>
</dbReference>
<sequence>MPAPMFTVLGDSFAQGRGDPAPGGGYLGWVPRVAAALGIPPSRVRNLGEHGATTQTVVDRQLALATAARSRLVGITVGGNDLVSDYSRPRFEDNLAAIFEALAVPGTVAFTITFPDIPGRLPIPPGLRDLLRERFDAANAYIRPLAARLGMPCFDLAHADGTDDPSLWNPDGIHPSPRGYEAVAEGFVTLLRAGGGEGAPARGNSEAMAFGP</sequence>
<dbReference type="STRING" id="1834516.BL253_09580"/>
<accession>A0A1V2IE42</accession>
<dbReference type="EMBL" id="MOMC01000016">
    <property type="protein sequence ID" value="ONH31463.1"/>
    <property type="molecule type" value="Genomic_DNA"/>
</dbReference>
<evidence type="ECO:0000313" key="2">
    <source>
        <dbReference type="EMBL" id="ONH31463.1"/>
    </source>
</evidence>
<dbReference type="Gene3D" id="3.40.50.1110">
    <property type="entry name" value="SGNH hydrolase"/>
    <property type="match status" value="1"/>
</dbReference>
<dbReference type="InterPro" id="IPR013830">
    <property type="entry name" value="SGNH_hydro"/>
</dbReference>
<proteinExistence type="predicted"/>
<organism evidence="2 3">
    <name type="scientific">Pseudofrankia asymbiotica</name>
    <dbReference type="NCBI Taxonomy" id="1834516"/>
    <lineage>
        <taxon>Bacteria</taxon>
        <taxon>Bacillati</taxon>
        <taxon>Actinomycetota</taxon>
        <taxon>Actinomycetes</taxon>
        <taxon>Frankiales</taxon>
        <taxon>Frankiaceae</taxon>
        <taxon>Pseudofrankia</taxon>
    </lineage>
</organism>
<evidence type="ECO:0000313" key="3">
    <source>
        <dbReference type="Proteomes" id="UP000188929"/>
    </source>
</evidence>
<dbReference type="OrthoDB" id="3465773at2"/>
<dbReference type="Pfam" id="PF13472">
    <property type="entry name" value="Lipase_GDSL_2"/>
    <property type="match status" value="1"/>
</dbReference>
<dbReference type="Proteomes" id="UP000188929">
    <property type="component" value="Unassembled WGS sequence"/>
</dbReference>
<gene>
    <name evidence="2" type="ORF">BL253_09580</name>
</gene>
<dbReference type="RefSeq" id="WP_076815587.1">
    <property type="nucleotide sequence ID" value="NZ_MOMC01000016.1"/>
</dbReference>
<dbReference type="SUPFAM" id="SSF52266">
    <property type="entry name" value="SGNH hydrolase"/>
    <property type="match status" value="1"/>
</dbReference>
<protein>
    <recommendedName>
        <fullName evidence="1">SGNH hydrolase-type esterase domain-containing protein</fullName>
    </recommendedName>
</protein>
<evidence type="ECO:0000259" key="1">
    <source>
        <dbReference type="Pfam" id="PF13472"/>
    </source>
</evidence>
<comment type="caution">
    <text evidence="2">The sequence shown here is derived from an EMBL/GenBank/DDBJ whole genome shotgun (WGS) entry which is preliminary data.</text>
</comment>
<dbReference type="InterPro" id="IPR036514">
    <property type="entry name" value="SGNH_hydro_sf"/>
</dbReference>
<dbReference type="PANTHER" id="PTHR43784">
    <property type="entry name" value="GDSL-LIKE LIPASE/ACYLHYDROLASE, PUTATIVE (AFU_ORTHOLOGUE AFUA_2G00820)-RELATED"/>
    <property type="match status" value="1"/>
</dbReference>
<dbReference type="PANTHER" id="PTHR43784:SF2">
    <property type="entry name" value="GDSL-LIKE LIPASE_ACYLHYDROLASE, PUTATIVE (AFU_ORTHOLOGUE AFUA_2G00820)-RELATED"/>
    <property type="match status" value="1"/>
</dbReference>
<name>A0A1V2IE42_9ACTN</name>
<dbReference type="AlphaFoldDB" id="A0A1V2IE42"/>
<keyword evidence="3" id="KW-1185">Reference proteome</keyword>
<dbReference type="InterPro" id="IPR053140">
    <property type="entry name" value="GDSL_Rv0518-like"/>
</dbReference>
<feature type="domain" description="SGNH hydrolase-type esterase" evidence="1">
    <location>
        <begin position="8"/>
        <end position="182"/>
    </location>
</feature>
<reference evidence="3" key="1">
    <citation type="submission" date="2016-10" db="EMBL/GenBank/DDBJ databases">
        <title>Frankia sp. NRRL B-16386 Genome sequencing.</title>
        <authorList>
            <person name="Ghodhbane-Gtari F."/>
            <person name="Swanson E."/>
            <person name="Gueddou A."/>
            <person name="Hezbri K."/>
            <person name="Ktari K."/>
            <person name="Nouioui I."/>
            <person name="Morris K."/>
            <person name="Simpson S."/>
            <person name="Abebe-Akele F."/>
            <person name="Thomas K."/>
            <person name="Gtari M."/>
            <person name="Tisa L.S."/>
        </authorList>
    </citation>
    <scope>NUCLEOTIDE SEQUENCE [LARGE SCALE GENOMIC DNA]</scope>
    <source>
        <strain evidence="3">NRRL B-16386</strain>
    </source>
</reference>